<name>A0A7G3GDD5_9NEIS</name>
<keyword evidence="3" id="KW-1185">Reference proteome</keyword>
<evidence type="ECO:0000313" key="2">
    <source>
        <dbReference type="EMBL" id="QBC45178.1"/>
    </source>
</evidence>
<proteinExistence type="predicted"/>
<dbReference type="AlphaFoldDB" id="A0A7G3GDD5"/>
<sequence length="62" mass="7063">MLLLTIKSRLNLTLRQTTGLVESLLRLANVAWKVPDSSTICRQKNTLRSSSRYKKAWVACND</sequence>
<gene>
    <name evidence="2" type="ORF">C1H71_17655</name>
</gene>
<evidence type="ECO:0000259" key="1">
    <source>
        <dbReference type="Pfam" id="PF13737"/>
    </source>
</evidence>
<dbReference type="KEGG" id="ifl:C1H71_17655"/>
<dbReference type="Pfam" id="PF13737">
    <property type="entry name" value="DDE_Tnp_1_5"/>
    <property type="match status" value="1"/>
</dbReference>
<dbReference type="EMBL" id="CP025781">
    <property type="protein sequence ID" value="QBC45178.1"/>
    <property type="molecule type" value="Genomic_DNA"/>
</dbReference>
<feature type="domain" description="Transposase DDE" evidence="1">
    <location>
        <begin position="3"/>
        <end position="50"/>
    </location>
</feature>
<evidence type="ECO:0000313" key="3">
    <source>
        <dbReference type="Proteomes" id="UP000515917"/>
    </source>
</evidence>
<reference evidence="2 3" key="1">
    <citation type="submission" date="2018-01" db="EMBL/GenBank/DDBJ databases">
        <title>Genome sequence of Iodobacter sp. strain PCH194 isolated from Indian Trans-Himalaya.</title>
        <authorList>
            <person name="Kumar V."/>
            <person name="Thakur V."/>
            <person name="Kumar S."/>
            <person name="Singh D."/>
        </authorList>
    </citation>
    <scope>NUCLEOTIDE SEQUENCE [LARGE SCALE GENOMIC DNA]</scope>
    <source>
        <strain evidence="2 3">PCH194</strain>
    </source>
</reference>
<protein>
    <recommendedName>
        <fullName evidence="1">Transposase DDE domain-containing protein</fullName>
    </recommendedName>
</protein>
<dbReference type="InterPro" id="IPR025668">
    <property type="entry name" value="Tnp_DDE_dom"/>
</dbReference>
<accession>A0A7G3GDD5</accession>
<dbReference type="Proteomes" id="UP000515917">
    <property type="component" value="Chromosome"/>
</dbReference>
<organism evidence="2 3">
    <name type="scientific">Iodobacter fluviatilis</name>
    <dbReference type="NCBI Taxonomy" id="537"/>
    <lineage>
        <taxon>Bacteria</taxon>
        <taxon>Pseudomonadati</taxon>
        <taxon>Pseudomonadota</taxon>
        <taxon>Betaproteobacteria</taxon>
        <taxon>Neisseriales</taxon>
        <taxon>Chitinibacteraceae</taxon>
        <taxon>Iodobacter</taxon>
    </lineage>
</organism>